<evidence type="ECO:0000313" key="2">
    <source>
        <dbReference type="EMBL" id="MCK6259400.1"/>
    </source>
</evidence>
<keyword evidence="3" id="KW-1185">Reference proteome</keyword>
<keyword evidence="1" id="KW-0812">Transmembrane</keyword>
<dbReference type="EMBL" id="JAIWJX010000003">
    <property type="protein sequence ID" value="MCK6259400.1"/>
    <property type="molecule type" value="Genomic_DNA"/>
</dbReference>
<reference evidence="2" key="1">
    <citation type="submission" date="2021-09" db="EMBL/GenBank/DDBJ databases">
        <title>Genome analysis of Fictibacillus sp. KIGAM418 isolated from marine sediment.</title>
        <authorList>
            <person name="Seo M.-J."/>
            <person name="Cho E.-S."/>
            <person name="Hwang C.Y."/>
        </authorList>
    </citation>
    <scope>NUCLEOTIDE SEQUENCE</scope>
    <source>
        <strain evidence="2">KIGAM418</strain>
    </source>
</reference>
<evidence type="ECO:0000313" key="3">
    <source>
        <dbReference type="Proteomes" id="UP001139011"/>
    </source>
</evidence>
<gene>
    <name evidence="2" type="ORF">LCY76_22775</name>
</gene>
<proteinExistence type="predicted"/>
<accession>A0A9X1XGC1</accession>
<dbReference type="AlphaFoldDB" id="A0A9X1XGC1"/>
<feature type="transmembrane region" description="Helical" evidence="1">
    <location>
        <begin position="112"/>
        <end position="129"/>
    </location>
</feature>
<protein>
    <submittedName>
        <fullName evidence="2">Uncharacterized protein</fullName>
    </submittedName>
</protein>
<dbReference type="RefSeq" id="WP_248254769.1">
    <property type="nucleotide sequence ID" value="NZ_JAIWJX010000003.1"/>
</dbReference>
<evidence type="ECO:0000256" key="1">
    <source>
        <dbReference type="SAM" id="Phobius"/>
    </source>
</evidence>
<dbReference type="Proteomes" id="UP001139011">
    <property type="component" value="Unassembled WGS sequence"/>
</dbReference>
<comment type="caution">
    <text evidence="2">The sequence shown here is derived from an EMBL/GenBank/DDBJ whole genome shotgun (WGS) entry which is preliminary data.</text>
</comment>
<keyword evidence="1" id="KW-1133">Transmembrane helix</keyword>
<name>A0A9X1XGC1_9BACL</name>
<organism evidence="2 3">
    <name type="scientific">Fictibacillus marinisediminis</name>
    <dbReference type="NCBI Taxonomy" id="2878389"/>
    <lineage>
        <taxon>Bacteria</taxon>
        <taxon>Bacillati</taxon>
        <taxon>Bacillota</taxon>
        <taxon>Bacilli</taxon>
        <taxon>Bacillales</taxon>
        <taxon>Fictibacillaceae</taxon>
        <taxon>Fictibacillus</taxon>
    </lineage>
</organism>
<sequence length="132" mass="15042">MRLMGRRKEEDEFSFETSDLLIVFDDEKKTSDIMRVTGVNEESVMVAGFYKVPVGDCVITNGKEGRNYFYRAPSQSIRETERLARLEENMVLSQITAYRPPVPPTTMDWTKGLLFGLVFIAFIVMGISGCQK</sequence>
<keyword evidence="1" id="KW-0472">Membrane</keyword>